<evidence type="ECO:0000313" key="1">
    <source>
        <dbReference type="EMBL" id="AFA38243.1"/>
    </source>
</evidence>
<name>H6Q6L3_PYROT</name>
<protein>
    <recommendedName>
        <fullName evidence="3">CobQ/CobB/MinD/ParA nucleotide binding domain-containing protein</fullName>
    </recommendedName>
</protein>
<dbReference type="KEGG" id="pog:Pogu_0216"/>
<evidence type="ECO:0008006" key="3">
    <source>
        <dbReference type="Google" id="ProtNLM"/>
    </source>
</evidence>
<dbReference type="STRING" id="698757.Pogu_0216"/>
<dbReference type="AlphaFoldDB" id="H6Q6L3"/>
<gene>
    <name evidence="1" type="ordered locus">Pogu_0216</name>
</gene>
<dbReference type="Proteomes" id="UP000009062">
    <property type="component" value="Chromosome"/>
</dbReference>
<dbReference type="eggNOG" id="arCOG05574">
    <property type="taxonomic scope" value="Archaea"/>
</dbReference>
<accession>H6Q6L3</accession>
<sequence>MKICITSGSKGGTGKSTFSGILVYVWRVLGLRAEAIRPFDKGGGVSVVDFPAFQLTDRRHLAELINCNYLVYVVDEDPQTLEAIEKIHVLMKKEVLGVLINKVIGKPSKEFLKAYRRLGHVHVARFDEKLAVHRATGMAPYKVRSVAVLDMAKAAVRLYEEVTRLKRL</sequence>
<reference evidence="1 2" key="1">
    <citation type="journal article" date="2012" name="Stand. Genomic Sci.">
        <title>Complete genome sequence of Pyrobaculum oguniense.</title>
        <authorList>
            <person name="Bernick D.L."/>
            <person name="Karplus K."/>
            <person name="Lui L.M."/>
            <person name="Coker J.K."/>
            <person name="Murphy J.N."/>
            <person name="Chan P.P."/>
            <person name="Cozen A.E."/>
            <person name="Lowe T.M."/>
        </authorList>
    </citation>
    <scope>NUCLEOTIDE SEQUENCE [LARGE SCALE GENOMIC DNA]</scope>
    <source>
        <strain evidence="1 2">TE7</strain>
    </source>
</reference>
<evidence type="ECO:0000313" key="2">
    <source>
        <dbReference type="Proteomes" id="UP000009062"/>
    </source>
</evidence>
<dbReference type="EMBL" id="CP003316">
    <property type="protein sequence ID" value="AFA38243.1"/>
    <property type="molecule type" value="Genomic_DNA"/>
</dbReference>
<dbReference type="InterPro" id="IPR027417">
    <property type="entry name" value="P-loop_NTPase"/>
</dbReference>
<keyword evidence="2" id="KW-1185">Reference proteome</keyword>
<dbReference type="HOGENOM" id="CLU_1640034_0_0_2"/>
<proteinExistence type="predicted"/>
<dbReference type="SUPFAM" id="SSF52540">
    <property type="entry name" value="P-loop containing nucleoside triphosphate hydrolases"/>
    <property type="match status" value="1"/>
</dbReference>
<organism evidence="1 2">
    <name type="scientific">Pyrobaculum oguniense (strain DSM 13380 / JCM 10595 / TE7)</name>
    <dbReference type="NCBI Taxonomy" id="698757"/>
    <lineage>
        <taxon>Archaea</taxon>
        <taxon>Thermoproteota</taxon>
        <taxon>Thermoprotei</taxon>
        <taxon>Thermoproteales</taxon>
        <taxon>Thermoproteaceae</taxon>
        <taxon>Pyrobaculum</taxon>
    </lineage>
</organism>